<feature type="region of interest" description="Disordered" evidence="8">
    <location>
        <begin position="171"/>
        <end position="229"/>
    </location>
</feature>
<dbReference type="GO" id="GO:0005829">
    <property type="term" value="C:cytosol"/>
    <property type="evidence" value="ECO:0007669"/>
    <property type="project" value="InterPro"/>
</dbReference>
<evidence type="ECO:0000256" key="8">
    <source>
        <dbReference type="SAM" id="MobiDB-lite"/>
    </source>
</evidence>
<dbReference type="GO" id="GO:0045292">
    <property type="term" value="P:mRNA cis splicing, via spliceosome"/>
    <property type="evidence" value="ECO:0007669"/>
    <property type="project" value="TreeGrafter"/>
</dbReference>
<evidence type="ECO:0000256" key="6">
    <source>
        <dbReference type="ARBA" id="ARBA00023242"/>
    </source>
</evidence>
<dbReference type="PRINTS" id="PR01348">
    <property type="entry name" value="ICLNCHANNEL"/>
</dbReference>
<dbReference type="PANTHER" id="PTHR21399">
    <property type="entry name" value="CHLORIDE CONDUCTANCE REGULATORY PROTEIN ICLN"/>
    <property type="match status" value="1"/>
</dbReference>
<feature type="compositionally biased region" description="Polar residues" evidence="8">
    <location>
        <begin position="133"/>
        <end position="146"/>
    </location>
</feature>
<evidence type="ECO:0000313" key="10">
    <source>
        <dbReference type="Proteomes" id="UP000594260"/>
    </source>
</evidence>
<evidence type="ECO:0000256" key="3">
    <source>
        <dbReference type="ARBA" id="ARBA00007054"/>
    </source>
</evidence>
<dbReference type="OMA" id="YFMLDHK"/>
<dbReference type="GeneID" id="111244943"/>
<dbReference type="RefSeq" id="XP_022648295.1">
    <property type="nucleotide sequence ID" value="XM_022792560.1"/>
</dbReference>
<dbReference type="GO" id="GO:0006821">
    <property type="term" value="P:chloride transport"/>
    <property type="evidence" value="ECO:0007669"/>
    <property type="project" value="InterPro"/>
</dbReference>
<feature type="compositionally biased region" description="Basic and acidic residues" evidence="8">
    <location>
        <begin position="206"/>
        <end position="223"/>
    </location>
</feature>
<evidence type="ECO:0000313" key="9">
    <source>
        <dbReference type="EnsemblMetazoa" id="XP_022648295"/>
    </source>
</evidence>
<feature type="region of interest" description="Disordered" evidence="8">
    <location>
        <begin position="127"/>
        <end position="150"/>
    </location>
</feature>
<dbReference type="GO" id="GO:0005681">
    <property type="term" value="C:spliceosomal complex"/>
    <property type="evidence" value="ECO:0007669"/>
    <property type="project" value="TreeGrafter"/>
</dbReference>
<evidence type="ECO:0000256" key="1">
    <source>
        <dbReference type="ARBA" id="ARBA00004123"/>
    </source>
</evidence>
<dbReference type="KEGG" id="vde:111244943"/>
<evidence type="ECO:0000256" key="4">
    <source>
        <dbReference type="ARBA" id="ARBA00015653"/>
    </source>
</evidence>
<dbReference type="EnsemblMetazoa" id="XM_022792560">
    <property type="protein sequence ID" value="XP_022648295"/>
    <property type="gene ID" value="LOC111244943"/>
</dbReference>
<evidence type="ECO:0000256" key="7">
    <source>
        <dbReference type="ARBA" id="ARBA00045890"/>
    </source>
</evidence>
<dbReference type="InterPro" id="IPR011993">
    <property type="entry name" value="PH-like_dom_sf"/>
</dbReference>
<organism evidence="9 10">
    <name type="scientific">Varroa destructor</name>
    <name type="common">Honeybee mite</name>
    <dbReference type="NCBI Taxonomy" id="109461"/>
    <lineage>
        <taxon>Eukaryota</taxon>
        <taxon>Metazoa</taxon>
        <taxon>Ecdysozoa</taxon>
        <taxon>Arthropoda</taxon>
        <taxon>Chelicerata</taxon>
        <taxon>Arachnida</taxon>
        <taxon>Acari</taxon>
        <taxon>Parasitiformes</taxon>
        <taxon>Mesostigmata</taxon>
        <taxon>Gamasina</taxon>
        <taxon>Dermanyssoidea</taxon>
        <taxon>Varroidae</taxon>
        <taxon>Varroa</taxon>
    </lineage>
</organism>
<sequence>MVIATNFEPPTEGIRHQVTDTQALIRNSDFGKGTLYISEGRLCWSGESGTGFSLEYPAIQLHAISRDPSVAPRPCLYLLVEGNLLEASSNNEIFRRNYPQEQGAENGGAGGSGNGVVVSGEESIESIDEDLNDGSSSIDSTSQTTEVRFIPPTEESLPAMYAAMCHCSALHPDPTEQGDEDSAADDVSGEEYVAEGAEQDLGAVHHTQDRRANRAHEDEHMEGQFDDAD</sequence>
<evidence type="ECO:0000256" key="5">
    <source>
        <dbReference type="ARBA" id="ARBA00022490"/>
    </source>
</evidence>
<keyword evidence="10" id="KW-1185">Reference proteome</keyword>
<dbReference type="InterPro" id="IPR039924">
    <property type="entry name" value="ICln/Lot5/Saf5"/>
</dbReference>
<evidence type="ECO:0000256" key="2">
    <source>
        <dbReference type="ARBA" id="ARBA00004496"/>
    </source>
</evidence>
<dbReference type="GO" id="GO:0005886">
    <property type="term" value="C:plasma membrane"/>
    <property type="evidence" value="ECO:0007669"/>
    <property type="project" value="InterPro"/>
</dbReference>
<dbReference type="GO" id="GO:0034709">
    <property type="term" value="C:methylosome"/>
    <property type="evidence" value="ECO:0007669"/>
    <property type="project" value="InterPro"/>
</dbReference>
<dbReference type="Gene3D" id="2.30.29.30">
    <property type="entry name" value="Pleckstrin-homology domain (PH domain)/Phosphotyrosine-binding domain (PTB)"/>
    <property type="match status" value="1"/>
</dbReference>
<dbReference type="GO" id="GO:0000387">
    <property type="term" value="P:spliceosomal snRNP assembly"/>
    <property type="evidence" value="ECO:0007669"/>
    <property type="project" value="InterPro"/>
</dbReference>
<comment type="similarity">
    <text evidence="3">Belongs to the pICln (TC 1.A.47) family.</text>
</comment>
<accession>A0A7M7MAQ3</accession>
<dbReference type="InParanoid" id="A0A7M7MAQ3"/>
<dbReference type="AlphaFoldDB" id="A0A7M7MAQ3"/>
<keyword evidence="6" id="KW-0539">Nucleus</keyword>
<keyword evidence="5" id="KW-0963">Cytoplasm</keyword>
<feature type="compositionally biased region" description="Acidic residues" evidence="8">
    <location>
        <begin position="176"/>
        <end position="193"/>
    </location>
</feature>
<dbReference type="FunCoup" id="A0A7M7MAQ3">
    <property type="interactions" value="1025"/>
</dbReference>
<comment type="function">
    <text evidence="7">Involved in both the assembly of spliceosomal snRNPs and the methylation of Sm proteins. Chaperone that regulates the assembly of spliceosomal U1, U2, U4 and U5 small nuclear ribonucleoproteins (snRNPs), the building blocks of the spliceosome, and thereby plays an important role in the splicing of cellular pre-mRNAs. Most spliceosomal snRNPs contain a common set of Sm proteins SNRPB, SNRPD1, SNRPD2, SNRPD3, SNRPE, SNRPF and SNRPG that assemble in a heptameric protein ring on the Sm site of the small nuclear RNA to form the core snRNP (Sm core). In the cytosol, the Sm proteins SNRPD1, SNRPD2, SNRPE, SNRPF and SNRPG are trapped in an inactive 6S pICln-Sm complex by the chaperone CLNS1A that controls the assembly of the core snRNP. Dissociation by the SMN complex of CLNS1A from the trapped Sm proteins and their transfer to an SMN-Sm complex triggers the assembly of core snRNPs and their transport to the nucleus.</text>
</comment>
<proteinExistence type="inferred from homology"/>
<comment type="subcellular location">
    <subcellularLocation>
        <location evidence="2">Cytoplasm</location>
    </subcellularLocation>
    <subcellularLocation>
        <location evidence="1">Nucleus</location>
    </subcellularLocation>
</comment>
<dbReference type="GO" id="GO:0034715">
    <property type="term" value="C:pICln-Sm protein complex"/>
    <property type="evidence" value="ECO:0007669"/>
    <property type="project" value="InterPro"/>
</dbReference>
<dbReference type="Pfam" id="PF03517">
    <property type="entry name" value="Voldacs"/>
    <property type="match status" value="1"/>
</dbReference>
<dbReference type="InterPro" id="IPR003521">
    <property type="entry name" value="ICln"/>
</dbReference>
<dbReference type="GO" id="GO:0006884">
    <property type="term" value="P:cell volume homeostasis"/>
    <property type="evidence" value="ECO:0007669"/>
    <property type="project" value="InterPro"/>
</dbReference>
<dbReference type="PANTHER" id="PTHR21399:SF0">
    <property type="entry name" value="METHYLOSOME SUBUNIT PICLN"/>
    <property type="match status" value="1"/>
</dbReference>
<name>A0A7M7MAQ3_VARDE</name>
<dbReference type="Proteomes" id="UP000594260">
    <property type="component" value="Unplaced"/>
</dbReference>
<protein>
    <recommendedName>
        <fullName evidence="4">Methylosome subunit pICln</fullName>
    </recommendedName>
</protein>
<reference evidence="9" key="1">
    <citation type="submission" date="2021-01" db="UniProtKB">
        <authorList>
            <consortium name="EnsemblMetazoa"/>
        </authorList>
    </citation>
    <scope>IDENTIFICATION</scope>
</reference>